<evidence type="ECO:0000256" key="1">
    <source>
        <dbReference type="SAM" id="MobiDB-lite"/>
    </source>
</evidence>
<keyword evidence="3" id="KW-1185">Reference proteome</keyword>
<sequence length="79" mass="8304">MESPSRPSNSETQSQAQQQRTQSIATGPSPRTPSIPINNPSALGPQIMTGQPTGPNPVSPLLLPRILFVVESGSGHYLA</sequence>
<dbReference type="EMBL" id="ML986678">
    <property type="protein sequence ID" value="KAF2260562.1"/>
    <property type="molecule type" value="Genomic_DNA"/>
</dbReference>
<dbReference type="AlphaFoldDB" id="A0A9P4MZR5"/>
<name>A0A9P4MZR5_9PLEO</name>
<dbReference type="Proteomes" id="UP000800093">
    <property type="component" value="Unassembled WGS sequence"/>
</dbReference>
<evidence type="ECO:0000313" key="3">
    <source>
        <dbReference type="Proteomes" id="UP000800093"/>
    </source>
</evidence>
<reference evidence="3" key="1">
    <citation type="journal article" date="2020" name="Stud. Mycol.">
        <title>101 Dothideomycetes genomes: A test case for predicting lifestyles and emergence of pathogens.</title>
        <authorList>
            <person name="Haridas S."/>
            <person name="Albert R."/>
            <person name="Binder M."/>
            <person name="Bloem J."/>
            <person name="LaButti K."/>
            <person name="Salamov A."/>
            <person name="Andreopoulos B."/>
            <person name="Baker S."/>
            <person name="Barry K."/>
            <person name="Bills G."/>
            <person name="Bluhm B."/>
            <person name="Cannon C."/>
            <person name="Castanera R."/>
            <person name="Culley D."/>
            <person name="Daum C."/>
            <person name="Ezra D."/>
            <person name="Gonzalez J."/>
            <person name="Henrissat B."/>
            <person name="Kuo A."/>
            <person name="Liang C."/>
            <person name="Lipzen A."/>
            <person name="Lutzoni F."/>
            <person name="Magnuson J."/>
            <person name="Mondo S."/>
            <person name="Nolan M."/>
            <person name="Ohm R."/>
            <person name="Pangilinan J."/>
            <person name="Park H.-J."/>
            <person name="Ramirez L."/>
            <person name="Alfaro M."/>
            <person name="Sun H."/>
            <person name="Tritt A."/>
            <person name="Yoshinaga Y."/>
            <person name="Zwiers L.-H."/>
            <person name="Turgeon B."/>
            <person name="Goodwin S."/>
            <person name="Spatafora J."/>
            <person name="Crous P."/>
            <person name="Grigoriev I."/>
        </authorList>
    </citation>
    <scope>NUCLEOTIDE SEQUENCE [LARGE SCALE GENOMIC DNA]</scope>
    <source>
        <strain evidence="3">CBS 304.66</strain>
    </source>
</reference>
<feature type="region of interest" description="Disordered" evidence="1">
    <location>
        <begin position="1"/>
        <end position="56"/>
    </location>
</feature>
<accession>A0A9P4MZR5</accession>
<comment type="caution">
    <text evidence="2">The sequence shown here is derived from an EMBL/GenBank/DDBJ whole genome shotgun (WGS) entry which is preliminary data.</text>
</comment>
<evidence type="ECO:0000313" key="2">
    <source>
        <dbReference type="EMBL" id="KAF2260562.1"/>
    </source>
</evidence>
<proteinExistence type="predicted"/>
<gene>
    <name evidence="2" type="ORF">CC78DRAFT_23925</name>
</gene>
<organism evidence="2 3">
    <name type="scientific">Lojkania enalia</name>
    <dbReference type="NCBI Taxonomy" id="147567"/>
    <lineage>
        <taxon>Eukaryota</taxon>
        <taxon>Fungi</taxon>
        <taxon>Dikarya</taxon>
        <taxon>Ascomycota</taxon>
        <taxon>Pezizomycotina</taxon>
        <taxon>Dothideomycetes</taxon>
        <taxon>Pleosporomycetidae</taxon>
        <taxon>Pleosporales</taxon>
        <taxon>Pleosporales incertae sedis</taxon>
        <taxon>Lojkania</taxon>
    </lineage>
</organism>
<protein>
    <submittedName>
        <fullName evidence="2">Uncharacterized protein</fullName>
    </submittedName>
</protein>
<feature type="compositionally biased region" description="Low complexity" evidence="1">
    <location>
        <begin position="8"/>
        <end position="23"/>
    </location>
</feature>